<name>A0A8K0R9C4_9PLEO</name>
<feature type="domain" description="Heterokaryon incompatibility" evidence="1">
    <location>
        <begin position="200"/>
        <end position="344"/>
    </location>
</feature>
<organism evidence="2 3">
    <name type="scientific">Paraphoma chrysanthemicola</name>
    <dbReference type="NCBI Taxonomy" id="798071"/>
    <lineage>
        <taxon>Eukaryota</taxon>
        <taxon>Fungi</taxon>
        <taxon>Dikarya</taxon>
        <taxon>Ascomycota</taxon>
        <taxon>Pezizomycotina</taxon>
        <taxon>Dothideomycetes</taxon>
        <taxon>Pleosporomycetidae</taxon>
        <taxon>Pleosporales</taxon>
        <taxon>Pleosporineae</taxon>
        <taxon>Phaeosphaeriaceae</taxon>
        <taxon>Paraphoma</taxon>
    </lineage>
</organism>
<dbReference type="InterPro" id="IPR010730">
    <property type="entry name" value="HET"/>
</dbReference>
<evidence type="ECO:0000259" key="1">
    <source>
        <dbReference type="Pfam" id="PF06985"/>
    </source>
</evidence>
<dbReference type="AlphaFoldDB" id="A0A8K0R9C4"/>
<sequence>MTAVLQAAMEFCPSCAILSIQLKHFISHPGTDENPRLKDPIRSLGHLHEIRNRYKSCPLCRLVFATYRSGPLTPINRIADLKSIAVFAKWINCLGPDKAERLKSPSTAILIWAEAPNIPSDRYKIVIRAVSDLLPQPHFGLISPVKKSLLNFEQIKTWLGHCETSHHICATTIEAKPTKHFFLIDTRFKCIVEPQECCRYLALSYVWGGVSQYMLSEDNIDKMKERFSIRPQHLTATVRDAIAFTEKLGERYLWVDTLCIIQDSKAIRQQTLQDMGTIYAHSVLTVVAGSSSSANSPLLGVTEERTWVQWYQKVSKTLKISAHFDFKDYLEDAVYSSRAWTYQEYQLAKRLLVFAPNGQVYFSCNSAVYSEEVITGSVLDSDAAMMQGAQLIKVRPAPRRLWSTYKRAAESYTARNLSHQSDVVDAFTGILQILSNGRCVEGIPVAVFEKALLWQPRERMLRRTGFASWSWTGWKGRIRWSDDLNPASANEDEESESVALETWRKHSTWIVWYSCLGTNCRSPAFRMDGPPWLTGTAPEENAQNRRFLGLPQNVSLTPNLLPDTLGARKDQSRSRELRYLQFWTVSLTFEIELDTTAVLRYNSLEPENTGNGMRIFTIRSNAGQNRGWVLLDETWIELIVNKAVGAQEFILLSEVSTHKEWGEASPEHDKHEYNAMMIIWKDGIAERAGLGRVETDASSIANMTWKEVLLG</sequence>
<dbReference type="Proteomes" id="UP000813461">
    <property type="component" value="Unassembled WGS sequence"/>
</dbReference>
<proteinExistence type="predicted"/>
<evidence type="ECO:0000313" key="2">
    <source>
        <dbReference type="EMBL" id="KAH7089582.1"/>
    </source>
</evidence>
<reference evidence="2" key="1">
    <citation type="journal article" date="2021" name="Nat. Commun.">
        <title>Genetic determinants of endophytism in the Arabidopsis root mycobiome.</title>
        <authorList>
            <person name="Mesny F."/>
            <person name="Miyauchi S."/>
            <person name="Thiergart T."/>
            <person name="Pickel B."/>
            <person name="Atanasova L."/>
            <person name="Karlsson M."/>
            <person name="Huettel B."/>
            <person name="Barry K.W."/>
            <person name="Haridas S."/>
            <person name="Chen C."/>
            <person name="Bauer D."/>
            <person name="Andreopoulos W."/>
            <person name="Pangilinan J."/>
            <person name="LaButti K."/>
            <person name="Riley R."/>
            <person name="Lipzen A."/>
            <person name="Clum A."/>
            <person name="Drula E."/>
            <person name="Henrissat B."/>
            <person name="Kohler A."/>
            <person name="Grigoriev I.V."/>
            <person name="Martin F.M."/>
            <person name="Hacquard S."/>
        </authorList>
    </citation>
    <scope>NUCLEOTIDE SEQUENCE</scope>
    <source>
        <strain evidence="2">MPI-SDFR-AT-0120</strain>
    </source>
</reference>
<dbReference type="PANTHER" id="PTHR33112:SF12">
    <property type="entry name" value="HETEROKARYON INCOMPATIBILITY DOMAIN-CONTAINING PROTEIN"/>
    <property type="match status" value="1"/>
</dbReference>
<protein>
    <submittedName>
        <fullName evidence="2">Heterokaryon incompatibility protein-domain-containing protein</fullName>
    </submittedName>
</protein>
<dbReference type="OrthoDB" id="5135333at2759"/>
<dbReference type="Pfam" id="PF06985">
    <property type="entry name" value="HET"/>
    <property type="match status" value="1"/>
</dbReference>
<keyword evidence="3" id="KW-1185">Reference proteome</keyword>
<dbReference type="PANTHER" id="PTHR33112">
    <property type="entry name" value="DOMAIN PROTEIN, PUTATIVE-RELATED"/>
    <property type="match status" value="1"/>
</dbReference>
<gene>
    <name evidence="2" type="ORF">FB567DRAFT_521061</name>
</gene>
<accession>A0A8K0R9C4</accession>
<dbReference type="EMBL" id="JAGMVJ010000006">
    <property type="protein sequence ID" value="KAH7089582.1"/>
    <property type="molecule type" value="Genomic_DNA"/>
</dbReference>
<comment type="caution">
    <text evidence="2">The sequence shown here is derived from an EMBL/GenBank/DDBJ whole genome shotgun (WGS) entry which is preliminary data.</text>
</comment>
<evidence type="ECO:0000313" key="3">
    <source>
        <dbReference type="Proteomes" id="UP000813461"/>
    </source>
</evidence>